<dbReference type="EMBL" id="BK016139">
    <property type="protein sequence ID" value="DAF97957.1"/>
    <property type="molecule type" value="Genomic_DNA"/>
</dbReference>
<evidence type="ECO:0000313" key="1">
    <source>
        <dbReference type="EMBL" id="DAF97957.1"/>
    </source>
</evidence>
<name>A0A8S5UU14_9CAUD</name>
<reference evidence="1" key="1">
    <citation type="journal article" date="2021" name="Proc. Natl. Acad. Sci. U.S.A.">
        <title>A Catalog of Tens of Thousands of Viruses from Human Metagenomes Reveals Hidden Associations with Chronic Diseases.</title>
        <authorList>
            <person name="Tisza M.J."/>
            <person name="Buck C.B."/>
        </authorList>
    </citation>
    <scope>NUCLEOTIDE SEQUENCE</scope>
    <source>
        <strain evidence="1">CtpyK9</strain>
    </source>
</reference>
<sequence>MATLSPSAARTEHVDRLVGSVCVPDGAGDYRALLATHHKIANPVSRGTAYLSDPSQYVNMDRQAAGAADLGLRFVIDLSYIRDLVVSDGGQWHTLSADAWQDLFSTILLRTGPFGRPWALEPTLDGVVLARDPDILTGARPAGSVDAYMEAMYRQALAARRLGFDGAIVSGGLRWLTASGGTAAYGDALDQLASAEWIDMVALSYQEKLSRAVMTACADIIQAQGSIPVCDGVASAQLGNAAGELRATGIVAVGALPGATLSAPQWGAVVQSVTGRTANGGGGGGAAPSPAVPDTGWQDIGANLQYRKYGPFLSVRSASDWATWTPAAPGEQRVFDFPQAIKAQGRVNMATFPLVTASYEDDGSTISMWQNGTVTAHVKKPGPRVFPTMVTVQG</sequence>
<protein>
    <submittedName>
        <fullName evidence="1">Uncharacterized protein</fullName>
    </submittedName>
</protein>
<accession>A0A8S5UU14</accession>
<proteinExistence type="predicted"/>
<organism evidence="1">
    <name type="scientific">Siphoviridae sp. ctpyK9</name>
    <dbReference type="NCBI Taxonomy" id="2825679"/>
    <lineage>
        <taxon>Viruses</taxon>
        <taxon>Duplodnaviria</taxon>
        <taxon>Heunggongvirae</taxon>
        <taxon>Uroviricota</taxon>
        <taxon>Caudoviricetes</taxon>
    </lineage>
</organism>